<dbReference type="EMBL" id="JARBHB010000005">
    <property type="protein sequence ID" value="KAJ8883505.1"/>
    <property type="molecule type" value="Genomic_DNA"/>
</dbReference>
<sequence length="140" mass="16061">MSVNSFRHHVEQSLNRHGKVYDFSDFEESVANANSGKTVVKSRRYDNFAQRPSCVSFHNLRNFGSHPLLSDVVNITAQKGKNTLEYKTCYDELCHTQELDFMTKIGIATALKPPAFKKCPRWVCLEKKEDILQKLVPLMP</sequence>
<proteinExistence type="predicted"/>
<evidence type="ECO:0000313" key="2">
    <source>
        <dbReference type="Proteomes" id="UP001159363"/>
    </source>
</evidence>
<protein>
    <submittedName>
        <fullName evidence="1">Uncharacterized protein</fullName>
    </submittedName>
</protein>
<organism evidence="1 2">
    <name type="scientific">Dryococelus australis</name>
    <dbReference type="NCBI Taxonomy" id="614101"/>
    <lineage>
        <taxon>Eukaryota</taxon>
        <taxon>Metazoa</taxon>
        <taxon>Ecdysozoa</taxon>
        <taxon>Arthropoda</taxon>
        <taxon>Hexapoda</taxon>
        <taxon>Insecta</taxon>
        <taxon>Pterygota</taxon>
        <taxon>Neoptera</taxon>
        <taxon>Polyneoptera</taxon>
        <taxon>Phasmatodea</taxon>
        <taxon>Verophasmatodea</taxon>
        <taxon>Anareolatae</taxon>
        <taxon>Phasmatidae</taxon>
        <taxon>Eurycanthinae</taxon>
        <taxon>Dryococelus</taxon>
    </lineage>
</organism>
<comment type="caution">
    <text evidence="1">The sequence shown here is derived from an EMBL/GenBank/DDBJ whole genome shotgun (WGS) entry which is preliminary data.</text>
</comment>
<evidence type="ECO:0000313" key="1">
    <source>
        <dbReference type="EMBL" id="KAJ8883505.1"/>
    </source>
</evidence>
<name>A0ABQ9HGV3_9NEOP</name>
<accession>A0ABQ9HGV3</accession>
<keyword evidence="2" id="KW-1185">Reference proteome</keyword>
<reference evidence="1 2" key="1">
    <citation type="submission" date="2023-02" db="EMBL/GenBank/DDBJ databases">
        <title>LHISI_Scaffold_Assembly.</title>
        <authorList>
            <person name="Stuart O.P."/>
            <person name="Cleave R."/>
            <person name="Magrath M.J.L."/>
            <person name="Mikheyev A.S."/>
        </authorList>
    </citation>
    <scope>NUCLEOTIDE SEQUENCE [LARGE SCALE GENOMIC DNA]</scope>
    <source>
        <strain evidence="1">Daus_M_001</strain>
        <tissue evidence="1">Leg muscle</tissue>
    </source>
</reference>
<dbReference type="Proteomes" id="UP001159363">
    <property type="component" value="Chromosome 4"/>
</dbReference>
<gene>
    <name evidence="1" type="ORF">PR048_015349</name>
</gene>